<organism evidence="1 2">
    <name type="scientific">Sutcliffiella rhizosphaerae</name>
    <dbReference type="NCBI Taxonomy" id="2880967"/>
    <lineage>
        <taxon>Bacteria</taxon>
        <taxon>Bacillati</taxon>
        <taxon>Bacillota</taxon>
        <taxon>Bacilli</taxon>
        <taxon>Bacillales</taxon>
        <taxon>Bacillaceae</taxon>
        <taxon>Sutcliffiella</taxon>
    </lineage>
</organism>
<dbReference type="EMBL" id="CAKJTJ010000028">
    <property type="protein sequence ID" value="CAG9622836.1"/>
    <property type="molecule type" value="Genomic_DNA"/>
</dbReference>
<reference evidence="1 2" key="1">
    <citation type="submission" date="2021-10" db="EMBL/GenBank/DDBJ databases">
        <authorList>
            <person name="Criscuolo A."/>
        </authorList>
    </citation>
    <scope>NUCLEOTIDE SEQUENCE [LARGE SCALE GENOMIC DNA]</scope>
    <source>
        <strain evidence="2">CIP 111883</strain>
    </source>
</reference>
<sequence>MGHFGDILGERIVMTRQDNIVWFLVFDNFTESNTHTTDSRKG</sequence>
<gene>
    <name evidence="1" type="ORF">BACCIP111883_03627</name>
</gene>
<name>A0ABM8YS66_9BACI</name>
<evidence type="ECO:0000313" key="2">
    <source>
        <dbReference type="Proteomes" id="UP000789833"/>
    </source>
</evidence>
<dbReference type="Proteomes" id="UP000789833">
    <property type="component" value="Unassembled WGS sequence"/>
</dbReference>
<keyword evidence="2" id="KW-1185">Reference proteome</keyword>
<proteinExistence type="predicted"/>
<evidence type="ECO:0000313" key="1">
    <source>
        <dbReference type="EMBL" id="CAG9622836.1"/>
    </source>
</evidence>
<protein>
    <submittedName>
        <fullName evidence="1">Uncharacterized protein</fullName>
    </submittedName>
</protein>
<comment type="caution">
    <text evidence="1">The sequence shown here is derived from an EMBL/GenBank/DDBJ whole genome shotgun (WGS) entry which is preliminary data.</text>
</comment>
<accession>A0ABM8YS66</accession>